<gene>
    <name evidence="1" type="ORF">METZ01_LOCUS403550</name>
</gene>
<evidence type="ECO:0000313" key="1">
    <source>
        <dbReference type="EMBL" id="SVD50696.1"/>
    </source>
</evidence>
<accession>A0A382VVR4</accession>
<feature type="non-terminal residue" evidence="1">
    <location>
        <position position="130"/>
    </location>
</feature>
<dbReference type="EMBL" id="UINC01155066">
    <property type="protein sequence ID" value="SVD50696.1"/>
    <property type="molecule type" value="Genomic_DNA"/>
</dbReference>
<organism evidence="1">
    <name type="scientific">marine metagenome</name>
    <dbReference type="NCBI Taxonomy" id="408172"/>
    <lineage>
        <taxon>unclassified sequences</taxon>
        <taxon>metagenomes</taxon>
        <taxon>ecological metagenomes</taxon>
    </lineage>
</organism>
<name>A0A382VVR4_9ZZZZ</name>
<protein>
    <submittedName>
        <fullName evidence="1">Uncharacterized protein</fullName>
    </submittedName>
</protein>
<dbReference type="InterPro" id="IPR011990">
    <property type="entry name" value="TPR-like_helical_dom_sf"/>
</dbReference>
<feature type="non-terminal residue" evidence="1">
    <location>
        <position position="1"/>
    </location>
</feature>
<dbReference type="Gene3D" id="1.25.40.10">
    <property type="entry name" value="Tetratricopeptide repeat domain"/>
    <property type="match status" value="1"/>
</dbReference>
<dbReference type="AlphaFoldDB" id="A0A382VVR4"/>
<reference evidence="1" key="1">
    <citation type="submission" date="2018-05" db="EMBL/GenBank/DDBJ databases">
        <authorList>
            <person name="Lanie J.A."/>
            <person name="Ng W.-L."/>
            <person name="Kazmierczak K.M."/>
            <person name="Andrzejewski T.M."/>
            <person name="Davidsen T.M."/>
            <person name="Wayne K.J."/>
            <person name="Tettelin H."/>
            <person name="Glass J.I."/>
            <person name="Rusch D."/>
            <person name="Podicherti R."/>
            <person name="Tsui H.-C.T."/>
            <person name="Winkler M.E."/>
        </authorList>
    </citation>
    <scope>NUCLEOTIDE SEQUENCE</scope>
</reference>
<dbReference type="SUPFAM" id="SSF48452">
    <property type="entry name" value="TPR-like"/>
    <property type="match status" value="1"/>
</dbReference>
<sequence>VSAKNDSYSLQTGTYSVLNKVHKNIDEGKNDEALEKLKKIIASGNIKDYDAAVIYQTIGFVQNNLGDFKASAENFVKALSYEALPEDITHNLYYTVTQLLIYSEKYQEGLEYMLKWFANEKEPKPEAYIL</sequence>
<proteinExistence type="predicted"/>